<dbReference type="Proteomes" id="UP001623348">
    <property type="component" value="Unassembled WGS sequence"/>
</dbReference>
<dbReference type="InterPro" id="IPR008614">
    <property type="entry name" value="FIBP"/>
</dbReference>
<feature type="domain" description="EGF-like" evidence="10">
    <location>
        <begin position="490"/>
        <end position="527"/>
    </location>
</feature>
<dbReference type="EMBL" id="BAAFJT010000035">
    <property type="protein sequence ID" value="GAB0201977.1"/>
    <property type="molecule type" value="Genomic_DNA"/>
</dbReference>
<evidence type="ECO:0000256" key="5">
    <source>
        <dbReference type="ARBA" id="ARBA00022737"/>
    </source>
</evidence>
<evidence type="ECO:0000256" key="3">
    <source>
        <dbReference type="ARBA" id="ARBA00022536"/>
    </source>
</evidence>
<dbReference type="Pfam" id="PF12661">
    <property type="entry name" value="hEGF"/>
    <property type="match status" value="1"/>
</dbReference>
<name>A0ABC9XX56_GRUJA</name>
<dbReference type="FunFam" id="2.10.25.10:FF:000010">
    <property type="entry name" value="Pro-epidermal growth factor"/>
    <property type="match status" value="1"/>
</dbReference>
<evidence type="ECO:0000256" key="2">
    <source>
        <dbReference type="ARBA" id="ARBA00022525"/>
    </source>
</evidence>
<dbReference type="InterPro" id="IPR049883">
    <property type="entry name" value="NOTCH1_EGF-like"/>
</dbReference>
<proteinExistence type="predicted"/>
<keyword evidence="12" id="KW-1185">Reference proteome</keyword>
<dbReference type="InterPro" id="IPR001881">
    <property type="entry name" value="EGF-like_Ca-bd_dom"/>
</dbReference>
<evidence type="ECO:0000313" key="12">
    <source>
        <dbReference type="Proteomes" id="UP001623348"/>
    </source>
</evidence>
<evidence type="ECO:0000256" key="4">
    <source>
        <dbReference type="ARBA" id="ARBA00022729"/>
    </source>
</evidence>
<evidence type="ECO:0000256" key="6">
    <source>
        <dbReference type="ARBA" id="ARBA00023157"/>
    </source>
</evidence>
<evidence type="ECO:0000256" key="8">
    <source>
        <dbReference type="PROSITE-ProRule" id="PRU00076"/>
    </source>
</evidence>
<evidence type="ECO:0000313" key="11">
    <source>
        <dbReference type="EMBL" id="GAB0201977.1"/>
    </source>
</evidence>
<evidence type="ECO:0000256" key="1">
    <source>
        <dbReference type="ARBA" id="ARBA00004613"/>
    </source>
</evidence>
<dbReference type="CDD" id="cd00054">
    <property type="entry name" value="EGF_CA"/>
    <property type="match status" value="3"/>
</dbReference>
<dbReference type="Pfam" id="PF07645">
    <property type="entry name" value="EGF_CA"/>
    <property type="match status" value="3"/>
</dbReference>
<dbReference type="AlphaFoldDB" id="A0ABC9XX56"/>
<feature type="disulfide bond" evidence="8">
    <location>
        <begin position="573"/>
        <end position="583"/>
    </location>
</feature>
<comment type="subcellular location">
    <subcellularLocation>
        <location evidence="1">Secreted</location>
    </subcellularLocation>
</comment>
<dbReference type="Pfam" id="PF12662">
    <property type="entry name" value="cEGF"/>
    <property type="match status" value="2"/>
</dbReference>
<dbReference type="PROSITE" id="PS50026">
    <property type="entry name" value="EGF_3"/>
    <property type="match status" value="4"/>
</dbReference>
<dbReference type="PANTHER" id="PTHR13223:SF2">
    <property type="entry name" value="ACIDIC FIBROBLAST GROWTH FACTOR INTRACELLULAR-BINDING PROTEIN"/>
    <property type="match status" value="1"/>
</dbReference>
<reference evidence="11 12" key="1">
    <citation type="submission" date="2024-06" db="EMBL/GenBank/DDBJ databases">
        <title>The draft genome of Grus japonensis, version 3.</title>
        <authorList>
            <person name="Nabeshima K."/>
            <person name="Suzuki S."/>
            <person name="Onuma M."/>
        </authorList>
    </citation>
    <scope>NUCLEOTIDE SEQUENCE [LARGE SCALE GENOMIC DNA]</scope>
    <source>
        <strain evidence="11 12">451A</strain>
    </source>
</reference>
<dbReference type="SMART" id="SM00179">
    <property type="entry name" value="EGF_CA"/>
    <property type="match status" value="6"/>
</dbReference>
<dbReference type="PROSITE" id="PS00010">
    <property type="entry name" value="ASX_HYDROXYL"/>
    <property type="match status" value="4"/>
</dbReference>
<accession>A0ABC9XX56</accession>
<dbReference type="InterPro" id="IPR000152">
    <property type="entry name" value="EGF-type_Asp/Asn_hydroxyl_site"/>
</dbReference>
<dbReference type="FunFam" id="2.10.25.10:FF:000240">
    <property type="entry name" value="Vitamin K-dependent protein S"/>
    <property type="match status" value="1"/>
</dbReference>
<gene>
    <name evidence="11" type="ORF">GRJ2_002663300</name>
</gene>
<organism evidence="11 12">
    <name type="scientific">Grus japonensis</name>
    <name type="common">Japanese crane</name>
    <name type="synonym">Red-crowned crane</name>
    <dbReference type="NCBI Taxonomy" id="30415"/>
    <lineage>
        <taxon>Eukaryota</taxon>
        <taxon>Metazoa</taxon>
        <taxon>Chordata</taxon>
        <taxon>Craniata</taxon>
        <taxon>Vertebrata</taxon>
        <taxon>Euteleostomi</taxon>
        <taxon>Archelosauria</taxon>
        <taxon>Archosauria</taxon>
        <taxon>Dinosauria</taxon>
        <taxon>Saurischia</taxon>
        <taxon>Theropoda</taxon>
        <taxon>Coelurosauria</taxon>
        <taxon>Aves</taxon>
        <taxon>Neognathae</taxon>
        <taxon>Neoaves</taxon>
        <taxon>Gruiformes</taxon>
        <taxon>Gruidae</taxon>
        <taxon>Grus</taxon>
    </lineage>
</organism>
<dbReference type="SUPFAM" id="SSF57184">
    <property type="entry name" value="Growth factor receptor domain"/>
    <property type="match status" value="1"/>
</dbReference>
<dbReference type="Pfam" id="PF05427">
    <property type="entry name" value="FIBP"/>
    <property type="match status" value="1"/>
</dbReference>
<feature type="compositionally biased region" description="Pro residues" evidence="9">
    <location>
        <begin position="782"/>
        <end position="809"/>
    </location>
</feature>
<keyword evidence="7" id="KW-0325">Glycoprotein</keyword>
<keyword evidence="5" id="KW-0677">Repeat</keyword>
<evidence type="ECO:0000259" key="10">
    <source>
        <dbReference type="PROSITE" id="PS50026"/>
    </source>
</evidence>
<dbReference type="PRINTS" id="PR00907">
    <property type="entry name" value="THRMBOMODULN"/>
</dbReference>
<dbReference type="SUPFAM" id="SSF57196">
    <property type="entry name" value="EGF/Laminin"/>
    <property type="match status" value="1"/>
</dbReference>
<dbReference type="InterPro" id="IPR000742">
    <property type="entry name" value="EGF"/>
</dbReference>
<comment type="caution">
    <text evidence="8">Lacks conserved residue(s) required for the propagation of feature annotation.</text>
</comment>
<dbReference type="PROSITE" id="PS01187">
    <property type="entry name" value="EGF_CA"/>
    <property type="match status" value="2"/>
</dbReference>
<dbReference type="FunFam" id="2.10.25.10:FF:000014">
    <property type="entry name" value="Latent-transforming growth factor beta-binding protein 3"/>
    <property type="match status" value="1"/>
</dbReference>
<feature type="compositionally biased region" description="Pro residues" evidence="9">
    <location>
        <begin position="451"/>
        <end position="475"/>
    </location>
</feature>
<evidence type="ECO:0000256" key="7">
    <source>
        <dbReference type="ARBA" id="ARBA00023180"/>
    </source>
</evidence>
<dbReference type="InterPro" id="IPR018097">
    <property type="entry name" value="EGF_Ca-bd_CS"/>
</dbReference>
<evidence type="ECO:0000256" key="9">
    <source>
        <dbReference type="SAM" id="MobiDB-lite"/>
    </source>
</evidence>
<dbReference type="PANTHER" id="PTHR13223">
    <property type="entry name" value="ACIDIC FIBROBLAST GROWTH FACTOR INTRACELLULAR BINDING PROTEIN"/>
    <property type="match status" value="1"/>
</dbReference>
<feature type="domain" description="EGF-like" evidence="10">
    <location>
        <begin position="609"/>
        <end position="647"/>
    </location>
</feature>
<protein>
    <submittedName>
        <fullName evidence="11">Acidic fibroblast growth factor intracellular-binding protein</fullName>
    </submittedName>
</protein>
<dbReference type="Gene3D" id="2.10.25.10">
    <property type="entry name" value="Laminin"/>
    <property type="match status" value="6"/>
</dbReference>
<comment type="caution">
    <text evidence="11">The sequence shown here is derived from an EMBL/GenBank/DDBJ whole genome shotgun (WGS) entry which is preliminary data.</text>
</comment>
<keyword evidence="4" id="KW-0732">Signal</keyword>
<dbReference type="InterPro" id="IPR009030">
    <property type="entry name" value="Growth_fac_rcpt_cys_sf"/>
</dbReference>
<keyword evidence="6 8" id="KW-1015">Disulfide bond</keyword>
<feature type="region of interest" description="Disordered" evidence="9">
    <location>
        <begin position="781"/>
        <end position="810"/>
    </location>
</feature>
<feature type="domain" description="EGF-like" evidence="10">
    <location>
        <begin position="569"/>
        <end position="608"/>
    </location>
</feature>
<keyword evidence="2" id="KW-0964">Secreted</keyword>
<dbReference type="InterPro" id="IPR013032">
    <property type="entry name" value="EGF-like_CS"/>
</dbReference>
<keyword evidence="3 8" id="KW-0245">EGF-like domain</keyword>
<dbReference type="PROSITE" id="PS01186">
    <property type="entry name" value="EGF_2"/>
    <property type="match status" value="3"/>
</dbReference>
<dbReference type="SMART" id="SM00181">
    <property type="entry name" value="EGF"/>
    <property type="match status" value="5"/>
</dbReference>
<feature type="region of interest" description="Disordered" evidence="9">
    <location>
        <begin position="451"/>
        <end position="476"/>
    </location>
</feature>
<sequence>MTSDLDIFVGNTTLIDEEVYELWLDGHSVAEAVARRLRGGVLERAGTSVAVLQSDTRDHYRTFQMLERLLHAPPRLLQQLLFQIPPARQAVLVQRYYAFAEGLARELLGRKLSKGTKKELDEVSARTGLSIKSCRRQFDNFKRVFKAVEELRGPLADNIQQLFLLPPPSPGQHPWVLGGGNGDYAAIVFFAHSRFETGKRRLQFLTFGDFAACAQHMMLHWTQGALAPEAAEPDGEVPRSFLQDLKELKVLVADKDLLDLHKSLVCAALRGKVSVYNEMEANFKPLSRALVNVGGKLPHARDMRDFFVDLVEKVIEPCRSDKWSPGDLRLFLGQYTAAPRALPAFRHQALWERYMAVITACLLRITGTMGSLFFLLLFLPAAAAAPPDLEEPEEEYTECTDGYEWDPETEHCKDVDECAGGPPPCRGAMKCLNHFGGYLCLPRSAAVISPAPPGAPPPAPPPRPVPPLVPPPPGHCPTGYSPARDGSCQDVDECSGPPPCRPSQDCINLPGGFECRCPPGYRHLHTECVDEDECRFRWCQHSCANSPGAFACRCHPGFRLGPDGRSCLDVDECSMGARCAQRCLNTFGSFRCRCRPGFALQPDGRSCADVDECAGGGALCQHRCQNNPGSFACLCPPGYGVLGLHCQDQDECAEGTHGCSGAESCVNTFGGHRCVPRQLCPAPYAPHPRTPGTCVCPVGVPGCAPRPRWLLHRFLAVPNVPDVPAGLFQLRSPPGTPQRLRLRGGPPGAFRLRDLSNQSSLLELTRPLAGPLDLVLEVELMPPGPRPAPPPTAAPPLSPPPPGAPPPPGHALALLRLSLFLGEHPF</sequence>
<feature type="domain" description="EGF-like" evidence="10">
    <location>
        <begin position="530"/>
        <end position="568"/>
    </location>
</feature>
<dbReference type="InterPro" id="IPR026823">
    <property type="entry name" value="cEGF"/>
</dbReference>